<dbReference type="PANTHER" id="PTHR13448:SF14">
    <property type="entry name" value="F26K24.17 PROTEIN"/>
    <property type="match status" value="1"/>
</dbReference>
<accession>A0AAV1CLQ7</accession>
<name>A0AAV1CLQ7_OLDCO</name>
<proteinExistence type="predicted"/>
<evidence type="ECO:0000256" key="2">
    <source>
        <dbReference type="SAM" id="Phobius"/>
    </source>
</evidence>
<feature type="transmembrane region" description="Helical" evidence="2">
    <location>
        <begin position="579"/>
        <end position="598"/>
    </location>
</feature>
<dbReference type="Proteomes" id="UP001161247">
    <property type="component" value="Chromosome 2"/>
</dbReference>
<keyword evidence="2" id="KW-0472">Membrane</keyword>
<keyword evidence="2" id="KW-0812">Transmembrane</keyword>
<dbReference type="GO" id="GO:0005794">
    <property type="term" value="C:Golgi apparatus"/>
    <property type="evidence" value="ECO:0007669"/>
    <property type="project" value="TreeGrafter"/>
</dbReference>
<dbReference type="GO" id="GO:0005783">
    <property type="term" value="C:endoplasmic reticulum"/>
    <property type="evidence" value="ECO:0007669"/>
    <property type="project" value="TreeGrafter"/>
</dbReference>
<evidence type="ECO:0000313" key="3">
    <source>
        <dbReference type="EMBL" id="CAI9096023.1"/>
    </source>
</evidence>
<dbReference type="AlphaFoldDB" id="A0AAV1CLQ7"/>
<dbReference type="EMBL" id="OX459119">
    <property type="protein sequence ID" value="CAI9096023.1"/>
    <property type="molecule type" value="Genomic_DNA"/>
</dbReference>
<feature type="compositionally biased region" description="Polar residues" evidence="1">
    <location>
        <begin position="78"/>
        <end position="89"/>
    </location>
</feature>
<dbReference type="Pfam" id="PF10151">
    <property type="entry name" value="TMEM214"/>
    <property type="match status" value="1"/>
</dbReference>
<reference evidence="3" key="1">
    <citation type="submission" date="2023-03" db="EMBL/GenBank/DDBJ databases">
        <authorList>
            <person name="Julca I."/>
        </authorList>
    </citation>
    <scope>NUCLEOTIDE SEQUENCE</scope>
</reference>
<protein>
    <submittedName>
        <fullName evidence="3">OLC1v1032085C1</fullName>
    </submittedName>
</protein>
<gene>
    <name evidence="3" type="ORF">OLC1_LOCUS6873</name>
</gene>
<sequence>MTSPLFSLQINTPKNFLYLLKIFPQFHFSRRKIIFFLKKKMTEEKGIHLDDNSNGGWQEVTYGKKKQNKKKPVENRSKSTIGSQQNGNIISDRADNVFASLEKNSEQRPGKTGDRKGRQSKMRPGNGDDDHSKIGKDKENGTTEGKEKKNKKKPKKEMKNTNMTVEEAAKKIDANDLSSFLADNSASNASSPDIQLMRFADYFGRAFSAVNAAQFPWLNMLKESTLDEVADMPICHVPQSVCKISTEWISQRSDEALATFVLWALDSILGDLTTLKTSSKAQKKVVNQTSSSNSQVAMFLVISMTLRQRPEVMINLLPVLRTNSKYHGPNKLPIFTWKIIQASHGDLSIGMYLWAHFVLPYLGGKSNSNTQIRELVLQLVERILSRPNAKKILVNGAVRKGERLVPPSALDLLLHVTFPTSSTKIKENDGFETIYPIIVYVALAGTPRSKSIKQLSLEIQDVALKATVEGNPKLSEEAHKLLVWCLTQNTECYKKWENVYANNLETSIAILKKLIQRWSELSPKMASQEALSDTIKIFRKKNEEAFKVRMEGSRKVLYAEAEKYCKVLLKKMFWDNNGWPMFKLSIIIPMVAVFAYIYGYKEYSRTIEFLLRNGGS</sequence>
<organism evidence="3 4">
    <name type="scientific">Oldenlandia corymbosa var. corymbosa</name>
    <dbReference type="NCBI Taxonomy" id="529605"/>
    <lineage>
        <taxon>Eukaryota</taxon>
        <taxon>Viridiplantae</taxon>
        <taxon>Streptophyta</taxon>
        <taxon>Embryophyta</taxon>
        <taxon>Tracheophyta</taxon>
        <taxon>Spermatophyta</taxon>
        <taxon>Magnoliopsida</taxon>
        <taxon>eudicotyledons</taxon>
        <taxon>Gunneridae</taxon>
        <taxon>Pentapetalae</taxon>
        <taxon>asterids</taxon>
        <taxon>lamiids</taxon>
        <taxon>Gentianales</taxon>
        <taxon>Rubiaceae</taxon>
        <taxon>Rubioideae</taxon>
        <taxon>Spermacoceae</taxon>
        <taxon>Hedyotis-Oldenlandia complex</taxon>
        <taxon>Oldenlandia</taxon>
    </lineage>
</organism>
<feature type="compositionally biased region" description="Basic and acidic residues" evidence="1">
    <location>
        <begin position="103"/>
        <end position="117"/>
    </location>
</feature>
<dbReference type="InterPro" id="IPR019308">
    <property type="entry name" value="TMEM214"/>
</dbReference>
<keyword evidence="2" id="KW-1133">Transmembrane helix</keyword>
<evidence type="ECO:0000313" key="4">
    <source>
        <dbReference type="Proteomes" id="UP001161247"/>
    </source>
</evidence>
<keyword evidence="4" id="KW-1185">Reference proteome</keyword>
<dbReference type="PANTHER" id="PTHR13448">
    <property type="entry name" value="TRANSMEMBRANE PROTEIN 214"/>
    <property type="match status" value="1"/>
</dbReference>
<evidence type="ECO:0000256" key="1">
    <source>
        <dbReference type="SAM" id="MobiDB-lite"/>
    </source>
</evidence>
<feature type="compositionally biased region" description="Basic and acidic residues" evidence="1">
    <location>
        <begin position="126"/>
        <end position="147"/>
    </location>
</feature>
<feature type="region of interest" description="Disordered" evidence="1">
    <location>
        <begin position="47"/>
        <end position="163"/>
    </location>
</feature>